<reference evidence="3 4" key="1">
    <citation type="submission" date="2020-08" db="EMBL/GenBank/DDBJ databases">
        <title>Genomic Encyclopedia of Type Strains, Phase IV (KMG-IV): sequencing the most valuable type-strain genomes for metagenomic binning, comparative biology and taxonomic classification.</title>
        <authorList>
            <person name="Goeker M."/>
        </authorList>
    </citation>
    <scope>NUCLEOTIDE SEQUENCE [LARGE SCALE GENOMIC DNA]</scope>
    <source>
        <strain evidence="3 4">DSM 45385</strain>
    </source>
</reference>
<name>A0A7W8A6J2_9ACTN</name>
<evidence type="ECO:0000256" key="1">
    <source>
        <dbReference type="SAM" id="MobiDB-lite"/>
    </source>
</evidence>
<gene>
    <name evidence="3" type="ORF">HNR40_005975</name>
</gene>
<evidence type="ECO:0000313" key="4">
    <source>
        <dbReference type="Proteomes" id="UP000568380"/>
    </source>
</evidence>
<dbReference type="AlphaFoldDB" id="A0A7W8A6J2"/>
<dbReference type="Proteomes" id="UP000568380">
    <property type="component" value="Unassembled WGS sequence"/>
</dbReference>
<feature type="compositionally biased region" description="Pro residues" evidence="1">
    <location>
        <begin position="101"/>
        <end position="113"/>
    </location>
</feature>
<dbReference type="RefSeq" id="WP_184967008.1">
    <property type="nucleotide sequence ID" value="NZ_JACHIN010000008.1"/>
</dbReference>
<feature type="signal peptide" evidence="2">
    <location>
        <begin position="1"/>
        <end position="24"/>
    </location>
</feature>
<comment type="caution">
    <text evidence="3">The sequence shown here is derived from an EMBL/GenBank/DDBJ whole genome shotgun (WGS) entry which is preliminary data.</text>
</comment>
<dbReference type="EMBL" id="JACHIN010000008">
    <property type="protein sequence ID" value="MBB5080488.1"/>
    <property type="molecule type" value="Genomic_DNA"/>
</dbReference>
<evidence type="ECO:0008006" key="5">
    <source>
        <dbReference type="Google" id="ProtNLM"/>
    </source>
</evidence>
<keyword evidence="4" id="KW-1185">Reference proteome</keyword>
<feature type="region of interest" description="Disordered" evidence="1">
    <location>
        <begin position="92"/>
        <end position="113"/>
    </location>
</feature>
<proteinExistence type="predicted"/>
<evidence type="ECO:0000256" key="2">
    <source>
        <dbReference type="SAM" id="SignalP"/>
    </source>
</evidence>
<organism evidence="3 4">
    <name type="scientific">Nonomuraea endophytica</name>
    <dbReference type="NCBI Taxonomy" id="714136"/>
    <lineage>
        <taxon>Bacteria</taxon>
        <taxon>Bacillati</taxon>
        <taxon>Actinomycetota</taxon>
        <taxon>Actinomycetes</taxon>
        <taxon>Streptosporangiales</taxon>
        <taxon>Streptosporangiaceae</taxon>
        <taxon>Nonomuraea</taxon>
    </lineage>
</organism>
<dbReference type="PROSITE" id="PS51318">
    <property type="entry name" value="TAT"/>
    <property type="match status" value="1"/>
</dbReference>
<dbReference type="PROSITE" id="PS51257">
    <property type="entry name" value="PROKAR_LIPOPROTEIN"/>
    <property type="match status" value="1"/>
</dbReference>
<evidence type="ECO:0000313" key="3">
    <source>
        <dbReference type="EMBL" id="MBB5080488.1"/>
    </source>
</evidence>
<protein>
    <recommendedName>
        <fullName evidence="5">DUF4439 domain-containing protein</fullName>
    </recommendedName>
</protein>
<accession>A0A7W8A6J2</accession>
<dbReference type="InterPro" id="IPR006311">
    <property type="entry name" value="TAT_signal"/>
</dbReference>
<feature type="chain" id="PRO_5038711358" description="DUF4439 domain-containing protein" evidence="2">
    <location>
        <begin position="25"/>
        <end position="163"/>
    </location>
</feature>
<keyword evidence="2" id="KW-0732">Signal</keyword>
<sequence length="163" mass="17283">MRRPLSRRAVLAGGANLAGATALAALTGCSGSGAPEATTPKPEDPEHVLARELIADKERTIGLYTTLITAGGEKLTPFRERHQAHLAELRRRFPSATKLPTNPPTTPPSPPPKVSLTRLRDVERKAAALRPRQLADASPALSQLIASIGACEALHVLSLPRSL</sequence>